<feature type="transmembrane region" description="Helical" evidence="1">
    <location>
        <begin position="76"/>
        <end position="98"/>
    </location>
</feature>
<name>A0ABT3G225_9BACT</name>
<keyword evidence="1" id="KW-1133">Transmembrane helix</keyword>
<dbReference type="Proteomes" id="UP001165653">
    <property type="component" value="Unassembled WGS sequence"/>
</dbReference>
<evidence type="ECO:0000313" key="2">
    <source>
        <dbReference type="EMBL" id="MCW1913878.1"/>
    </source>
</evidence>
<evidence type="ECO:0000256" key="1">
    <source>
        <dbReference type="SAM" id="Phobius"/>
    </source>
</evidence>
<keyword evidence="3" id="KW-1185">Reference proteome</keyword>
<sequence>MSAPDPYQTPSQASHALPAISKESAKEILFSFKGRIPRRVYWLWGLAVGIGLGIIIGILGAILGPSVDPTTGAPSGGGLFFLLAGLLYIPMIWVGLALGVKRWHDRGKSGWWVLIALVPIVGPIWSFVECGCLRGTVGPNQYGNDPT</sequence>
<keyword evidence="1" id="KW-0812">Transmembrane</keyword>
<organism evidence="2 3">
    <name type="scientific">Luteolibacter rhizosphaerae</name>
    <dbReference type="NCBI Taxonomy" id="2989719"/>
    <lineage>
        <taxon>Bacteria</taxon>
        <taxon>Pseudomonadati</taxon>
        <taxon>Verrucomicrobiota</taxon>
        <taxon>Verrucomicrobiia</taxon>
        <taxon>Verrucomicrobiales</taxon>
        <taxon>Verrucomicrobiaceae</taxon>
        <taxon>Luteolibacter</taxon>
    </lineage>
</organism>
<accession>A0ABT3G225</accession>
<dbReference type="InterPro" id="IPR008523">
    <property type="entry name" value="DUF805"/>
</dbReference>
<protein>
    <submittedName>
        <fullName evidence="2">DUF805 domain-containing protein</fullName>
    </submittedName>
</protein>
<keyword evidence="1" id="KW-0472">Membrane</keyword>
<reference evidence="2" key="1">
    <citation type="submission" date="2022-10" db="EMBL/GenBank/DDBJ databases">
        <title>Luteolibacter sp. GHJ8, whole genome shotgun sequencing project.</title>
        <authorList>
            <person name="Zhao G."/>
            <person name="Shen L."/>
        </authorList>
    </citation>
    <scope>NUCLEOTIDE SEQUENCE</scope>
    <source>
        <strain evidence="2">GHJ8</strain>
    </source>
</reference>
<dbReference type="Pfam" id="PF05656">
    <property type="entry name" value="DUF805"/>
    <property type="match status" value="1"/>
</dbReference>
<dbReference type="RefSeq" id="WP_264513379.1">
    <property type="nucleotide sequence ID" value="NZ_JAPDDR010000004.1"/>
</dbReference>
<dbReference type="PANTHER" id="PTHR34980">
    <property type="entry name" value="INNER MEMBRANE PROTEIN-RELATED-RELATED"/>
    <property type="match status" value="1"/>
</dbReference>
<feature type="transmembrane region" description="Helical" evidence="1">
    <location>
        <begin position="110"/>
        <end position="128"/>
    </location>
</feature>
<proteinExistence type="predicted"/>
<dbReference type="EMBL" id="JAPDDR010000004">
    <property type="protein sequence ID" value="MCW1913878.1"/>
    <property type="molecule type" value="Genomic_DNA"/>
</dbReference>
<evidence type="ECO:0000313" key="3">
    <source>
        <dbReference type="Proteomes" id="UP001165653"/>
    </source>
</evidence>
<gene>
    <name evidence="2" type="ORF">OJ996_09850</name>
</gene>
<comment type="caution">
    <text evidence="2">The sequence shown here is derived from an EMBL/GenBank/DDBJ whole genome shotgun (WGS) entry which is preliminary data.</text>
</comment>
<feature type="transmembrane region" description="Helical" evidence="1">
    <location>
        <begin position="41"/>
        <end position="64"/>
    </location>
</feature>
<dbReference type="PANTHER" id="PTHR34980:SF3">
    <property type="entry name" value="BLR8105 PROTEIN"/>
    <property type="match status" value="1"/>
</dbReference>